<sequence>MLEAFTGLLGLFVGLVLGHRLSLGRDKRKEFNHAISPVREVLIVQLDKLEAGIFEHGITDRDVTRLRASLGELASKEIVFAYAKYGEARKGSGSHDKYGSFTKNEDGFSKFTAASKILLSKLRVK</sequence>
<dbReference type="EMBL" id="CP034073">
    <property type="protein sequence ID" value="AZG36505.1"/>
    <property type="molecule type" value="Genomic_DNA"/>
</dbReference>
<evidence type="ECO:0000313" key="1">
    <source>
        <dbReference type="EMBL" id="AZG36505.1"/>
    </source>
</evidence>
<dbReference type="AlphaFoldDB" id="A0A3N4E8E8"/>
<reference evidence="1 3" key="1">
    <citation type="submission" date="2018-11" db="EMBL/GenBank/DDBJ databases">
        <title>Shewanella sp. M2.</title>
        <authorList>
            <person name="Hwang Y.J."/>
            <person name="Hwang C.Y."/>
        </authorList>
    </citation>
    <scope>NUCLEOTIDE SEQUENCE [LARGE SCALE GENOMIC DNA]</scope>
    <source>
        <strain evidence="1 3">M2</strain>
    </source>
</reference>
<evidence type="ECO:0000313" key="3">
    <source>
        <dbReference type="Proteomes" id="UP000273778"/>
    </source>
</evidence>
<evidence type="ECO:0000313" key="2">
    <source>
        <dbReference type="EMBL" id="RPA34353.1"/>
    </source>
</evidence>
<dbReference type="Proteomes" id="UP000273778">
    <property type="component" value="Chromosome"/>
</dbReference>
<reference evidence="2" key="3">
    <citation type="submission" date="2018-11" db="EMBL/GenBank/DDBJ databases">
        <authorList>
            <person name="Hwang Y.J."/>
            <person name="Hwang C.Y."/>
        </authorList>
    </citation>
    <scope>NUCLEOTIDE SEQUENCE</scope>
    <source>
        <strain evidence="2">R106</strain>
    </source>
</reference>
<reference evidence="4" key="2">
    <citation type="submission" date="2018-11" db="EMBL/GenBank/DDBJ databases">
        <title>Shewanella sp. R106.</title>
        <authorList>
            <person name="Hwang Y.J."/>
            <person name="Hwang C.Y."/>
        </authorList>
    </citation>
    <scope>NUCLEOTIDE SEQUENCE [LARGE SCALE GENOMIC DNA]</scope>
    <source>
        <strain evidence="4">R106</strain>
    </source>
</reference>
<proteinExistence type="predicted"/>
<protein>
    <submittedName>
        <fullName evidence="2">Uncharacterized protein</fullName>
    </submittedName>
</protein>
<dbReference type="KEGG" id="spsr:EGC80_17675"/>
<name>A0A3N4E8E8_9GAMM</name>
<keyword evidence="3" id="KW-1185">Reference proteome</keyword>
<dbReference type="RefSeq" id="WP_124011609.1">
    <property type="nucleotide sequence ID" value="NZ_CP034073.1"/>
</dbReference>
<gene>
    <name evidence="2" type="ORF">EGC77_01310</name>
    <name evidence="1" type="ORF">EGC80_17675</name>
</gene>
<organism evidence="2 4">
    <name type="scientific">Shewanella psychromarinicola</name>
    <dbReference type="NCBI Taxonomy" id="2487742"/>
    <lineage>
        <taxon>Bacteria</taxon>
        <taxon>Pseudomonadati</taxon>
        <taxon>Pseudomonadota</taxon>
        <taxon>Gammaproteobacteria</taxon>
        <taxon>Alteromonadales</taxon>
        <taxon>Shewanellaceae</taxon>
        <taxon>Shewanella</taxon>
    </lineage>
</organism>
<accession>A0A3N4E8E8</accession>
<dbReference type="Proteomes" id="UP000278855">
    <property type="component" value="Unassembled WGS sequence"/>
</dbReference>
<dbReference type="EMBL" id="RKKB01000001">
    <property type="protein sequence ID" value="RPA34353.1"/>
    <property type="molecule type" value="Genomic_DNA"/>
</dbReference>
<evidence type="ECO:0000313" key="4">
    <source>
        <dbReference type="Proteomes" id="UP000278855"/>
    </source>
</evidence>
<dbReference type="OrthoDB" id="6402972at2"/>